<dbReference type="InterPro" id="IPR032675">
    <property type="entry name" value="LRR_dom_sf"/>
</dbReference>
<dbReference type="Gene3D" id="3.30.200.20">
    <property type="entry name" value="Phosphorylase Kinase, domain 1"/>
    <property type="match status" value="1"/>
</dbReference>
<keyword evidence="9" id="KW-0325">Glycoprotein</keyword>
<evidence type="ECO:0000256" key="7">
    <source>
        <dbReference type="ARBA" id="ARBA00023136"/>
    </source>
</evidence>
<feature type="chain" id="PRO_5041956724" description="Protein kinase domain-containing protein" evidence="11">
    <location>
        <begin position="27"/>
        <end position="759"/>
    </location>
</feature>
<dbReference type="Pfam" id="PF00560">
    <property type="entry name" value="LRR_1"/>
    <property type="match status" value="2"/>
</dbReference>
<dbReference type="GO" id="GO:0004672">
    <property type="term" value="F:protein kinase activity"/>
    <property type="evidence" value="ECO:0007669"/>
    <property type="project" value="InterPro"/>
</dbReference>
<dbReference type="SUPFAM" id="SSF52058">
    <property type="entry name" value="L domain-like"/>
    <property type="match status" value="1"/>
</dbReference>
<dbReference type="PANTHER" id="PTHR48056">
    <property type="entry name" value="LRR RECEPTOR-LIKE SERINE/THREONINE-PROTEIN KINASE-RELATED"/>
    <property type="match status" value="1"/>
</dbReference>
<accession>A0AAD8QZM8</accession>
<evidence type="ECO:0000256" key="4">
    <source>
        <dbReference type="ARBA" id="ARBA00022729"/>
    </source>
</evidence>
<dbReference type="Gene3D" id="1.10.510.10">
    <property type="entry name" value="Transferase(Phosphotransferase) domain 1"/>
    <property type="match status" value="1"/>
</dbReference>
<evidence type="ECO:0000313" key="14">
    <source>
        <dbReference type="Proteomes" id="UP001231189"/>
    </source>
</evidence>
<dbReference type="EMBL" id="JAUUTY010000007">
    <property type="protein sequence ID" value="KAK1611126.1"/>
    <property type="molecule type" value="Genomic_DNA"/>
</dbReference>
<comment type="subcellular location">
    <subcellularLocation>
        <location evidence="1">Membrane</location>
        <topology evidence="1">Single-pass type I membrane protein</topology>
    </subcellularLocation>
</comment>
<dbReference type="GO" id="GO:0005524">
    <property type="term" value="F:ATP binding"/>
    <property type="evidence" value="ECO:0007669"/>
    <property type="project" value="InterPro"/>
</dbReference>
<dbReference type="Gene3D" id="3.80.10.10">
    <property type="entry name" value="Ribonuclease Inhibitor"/>
    <property type="match status" value="2"/>
</dbReference>
<evidence type="ECO:0000256" key="1">
    <source>
        <dbReference type="ARBA" id="ARBA00004479"/>
    </source>
</evidence>
<feature type="signal peptide" evidence="11">
    <location>
        <begin position="1"/>
        <end position="26"/>
    </location>
</feature>
<dbReference type="PROSITE" id="PS51450">
    <property type="entry name" value="LRR"/>
    <property type="match status" value="1"/>
</dbReference>
<keyword evidence="5" id="KW-0677">Repeat</keyword>
<evidence type="ECO:0000256" key="3">
    <source>
        <dbReference type="ARBA" id="ARBA00022692"/>
    </source>
</evidence>
<keyword evidence="4 11" id="KW-0732">Signal</keyword>
<proteinExistence type="predicted"/>
<name>A0AAD8QZM8_LOLMU</name>
<dbReference type="PANTHER" id="PTHR48056:SF74">
    <property type="entry name" value="PROTEIN KINASE DOMAIN-CONTAINING PROTEIN"/>
    <property type="match status" value="1"/>
</dbReference>
<dbReference type="Pfam" id="PF07714">
    <property type="entry name" value="PK_Tyr_Ser-Thr"/>
    <property type="match status" value="1"/>
</dbReference>
<dbReference type="Proteomes" id="UP001231189">
    <property type="component" value="Unassembled WGS sequence"/>
</dbReference>
<evidence type="ECO:0000256" key="9">
    <source>
        <dbReference type="ARBA" id="ARBA00023180"/>
    </source>
</evidence>
<dbReference type="InterPro" id="IPR001245">
    <property type="entry name" value="Ser-Thr/Tyr_kinase_cat_dom"/>
</dbReference>
<organism evidence="13 14">
    <name type="scientific">Lolium multiflorum</name>
    <name type="common">Italian ryegrass</name>
    <name type="synonym">Lolium perenne subsp. multiflorum</name>
    <dbReference type="NCBI Taxonomy" id="4521"/>
    <lineage>
        <taxon>Eukaryota</taxon>
        <taxon>Viridiplantae</taxon>
        <taxon>Streptophyta</taxon>
        <taxon>Embryophyta</taxon>
        <taxon>Tracheophyta</taxon>
        <taxon>Spermatophyta</taxon>
        <taxon>Magnoliopsida</taxon>
        <taxon>Liliopsida</taxon>
        <taxon>Poales</taxon>
        <taxon>Poaceae</taxon>
        <taxon>BOP clade</taxon>
        <taxon>Pooideae</taxon>
        <taxon>Poodae</taxon>
        <taxon>Poeae</taxon>
        <taxon>Poeae Chloroplast Group 2 (Poeae type)</taxon>
        <taxon>Loliodinae</taxon>
        <taxon>Loliinae</taxon>
        <taxon>Lolium</taxon>
    </lineage>
</organism>
<evidence type="ECO:0000259" key="12">
    <source>
        <dbReference type="PROSITE" id="PS50011"/>
    </source>
</evidence>
<keyword evidence="7 10" id="KW-0472">Membrane</keyword>
<evidence type="ECO:0000256" key="10">
    <source>
        <dbReference type="SAM" id="Phobius"/>
    </source>
</evidence>
<keyword evidence="8" id="KW-0675">Receptor</keyword>
<dbReference type="InterPro" id="IPR050647">
    <property type="entry name" value="Plant_LRR-RLKs"/>
</dbReference>
<dbReference type="PROSITE" id="PS50011">
    <property type="entry name" value="PROTEIN_KINASE_DOM"/>
    <property type="match status" value="1"/>
</dbReference>
<dbReference type="Pfam" id="PF13855">
    <property type="entry name" value="LRR_8"/>
    <property type="match status" value="1"/>
</dbReference>
<dbReference type="FunFam" id="3.80.10.10:FF:000041">
    <property type="entry name" value="LRR receptor-like serine/threonine-protein kinase ERECTA"/>
    <property type="match status" value="1"/>
</dbReference>
<protein>
    <recommendedName>
        <fullName evidence="12">Protein kinase domain-containing protein</fullName>
    </recommendedName>
</protein>
<feature type="domain" description="Protein kinase" evidence="12">
    <location>
        <begin position="457"/>
        <end position="737"/>
    </location>
</feature>
<dbReference type="SUPFAM" id="SSF56112">
    <property type="entry name" value="Protein kinase-like (PK-like)"/>
    <property type="match status" value="1"/>
</dbReference>
<comment type="caution">
    <text evidence="13">The sequence shown here is derived from an EMBL/GenBank/DDBJ whole genome shotgun (WGS) entry which is preliminary data.</text>
</comment>
<dbReference type="FunFam" id="1.10.510.10:FF:000431">
    <property type="entry name" value="Putative inactive leucine-rich repeat receptor-like protein kinase"/>
    <property type="match status" value="1"/>
</dbReference>
<dbReference type="InterPro" id="IPR011009">
    <property type="entry name" value="Kinase-like_dom_sf"/>
</dbReference>
<gene>
    <name evidence="13" type="ORF">QYE76_034799</name>
</gene>
<feature type="transmembrane region" description="Helical" evidence="10">
    <location>
        <begin position="353"/>
        <end position="376"/>
    </location>
</feature>
<evidence type="ECO:0000256" key="2">
    <source>
        <dbReference type="ARBA" id="ARBA00022614"/>
    </source>
</evidence>
<dbReference type="AlphaFoldDB" id="A0AAD8QZM8"/>
<dbReference type="GO" id="GO:0033612">
    <property type="term" value="F:receptor serine/threonine kinase binding"/>
    <property type="evidence" value="ECO:0007669"/>
    <property type="project" value="TreeGrafter"/>
</dbReference>
<evidence type="ECO:0000313" key="13">
    <source>
        <dbReference type="EMBL" id="KAK1611126.1"/>
    </source>
</evidence>
<keyword evidence="2" id="KW-0433">Leucine-rich repeat</keyword>
<keyword evidence="3 10" id="KW-0812">Transmembrane</keyword>
<evidence type="ECO:0000256" key="5">
    <source>
        <dbReference type="ARBA" id="ARBA00022737"/>
    </source>
</evidence>
<keyword evidence="6 10" id="KW-1133">Transmembrane helix</keyword>
<dbReference type="GO" id="GO:0016020">
    <property type="term" value="C:membrane"/>
    <property type="evidence" value="ECO:0007669"/>
    <property type="project" value="UniProtKB-SubCell"/>
</dbReference>
<dbReference type="InterPro" id="IPR001611">
    <property type="entry name" value="Leu-rich_rpt"/>
</dbReference>
<sequence>MASSRKYLAPLLLLLLLPCISTATTAQPLASSEAKALYRVRRLLFAPPALAALATAPDPCALRPTPSLTITCSGGHVTSLSIHGDRQPHPKWRGALPSTFSADALFTTLTRLPSLSGLSLVALGVWGPLPGAKLLRLASLRSLNLTANYLYGAVPAHLARMYSLQTLVLSNNWLNGTVPPLSALAFLAELDLRSNRLDGAFPEVPASLATLVLSNNNFTGKIPASVAALAHLSFLDVSRNRLAGWIPSALFALPALRHLDLSHNQLTGQLPPTTACADTLEFVDLSANLLVGPRPACLRSRAVLVAGNCFADATQQRPSAYCSPAAIAASLPPTQGNGGGAGRGGGKGRGLGMVLGIVGAVVGGALVVALVLVLVLRRARRRHRHQHPEVMYLPKSPLVTPAKKADAGKSPAKEAQKKIATTADKRHASQAARVNTLEVPAYRAYTIEELQEVTDNFASPNLIKNSPHTQLYNGQLQDGSRVLVRCLRLKPKYSPQSLSQYMEIISKFRHRHLVSIIGHCIVNDQENPTIASSVYLISECLTNGSLRSHLTEWRKREMLKWPQRVSAAIGIARGIQFLHNVTAPDVVQNDLNIENILLDKTLTSKISDFSLPMISASKNGKIFSENPFIVQEENDHGSAQPTEKGDRDDIYQFGLILLEVITGKSTESQRDLESLKTELSEALAEDPDMLKDMADPTIRGTFAVDSLSKVTEIALNCTATDPSDRPSIDDVLWNLQYSMQVQDGWASSESLSLSVKSQS</sequence>
<dbReference type="InterPro" id="IPR000719">
    <property type="entry name" value="Prot_kinase_dom"/>
</dbReference>
<evidence type="ECO:0000256" key="8">
    <source>
        <dbReference type="ARBA" id="ARBA00023170"/>
    </source>
</evidence>
<evidence type="ECO:0000256" key="11">
    <source>
        <dbReference type="SAM" id="SignalP"/>
    </source>
</evidence>
<evidence type="ECO:0000256" key="6">
    <source>
        <dbReference type="ARBA" id="ARBA00022989"/>
    </source>
</evidence>
<reference evidence="13" key="1">
    <citation type="submission" date="2023-07" db="EMBL/GenBank/DDBJ databases">
        <title>A chromosome-level genome assembly of Lolium multiflorum.</title>
        <authorList>
            <person name="Chen Y."/>
            <person name="Copetti D."/>
            <person name="Kolliker R."/>
            <person name="Studer B."/>
        </authorList>
    </citation>
    <scope>NUCLEOTIDE SEQUENCE</scope>
    <source>
        <strain evidence="13">02402/16</strain>
        <tissue evidence="13">Leaf</tissue>
    </source>
</reference>
<keyword evidence="14" id="KW-1185">Reference proteome</keyword>